<comment type="caution">
    <text evidence="12">The sequence shown here is derived from an EMBL/GenBank/DDBJ whole genome shotgun (WGS) entry which is preliminary data.</text>
</comment>
<dbReference type="InterPro" id="IPR036097">
    <property type="entry name" value="HisK_dim/P_sf"/>
</dbReference>
<dbReference type="AlphaFoldDB" id="A0A2G4F1Y0"/>
<evidence type="ECO:0000256" key="8">
    <source>
        <dbReference type="SAM" id="Coils"/>
    </source>
</evidence>
<dbReference type="Pfam" id="PF00512">
    <property type="entry name" value="HisKA"/>
    <property type="match status" value="1"/>
</dbReference>
<dbReference type="InterPro" id="IPR003018">
    <property type="entry name" value="GAF"/>
</dbReference>
<dbReference type="Gene3D" id="3.30.565.10">
    <property type="entry name" value="Histidine kinase-like ATPase, C-terminal domain"/>
    <property type="match status" value="1"/>
</dbReference>
<evidence type="ECO:0000256" key="2">
    <source>
        <dbReference type="ARBA" id="ARBA00006402"/>
    </source>
</evidence>
<keyword evidence="7" id="KW-0129">CBS domain</keyword>
<evidence type="ECO:0000256" key="3">
    <source>
        <dbReference type="ARBA" id="ARBA00012438"/>
    </source>
</evidence>
<dbReference type="SUPFAM" id="SSF55781">
    <property type="entry name" value="GAF domain-like"/>
    <property type="match status" value="1"/>
</dbReference>
<dbReference type="InterPro" id="IPR000644">
    <property type="entry name" value="CBS_dom"/>
</dbReference>
<dbReference type="InterPro" id="IPR016132">
    <property type="entry name" value="Phyto_chromo_attachment"/>
</dbReference>
<dbReference type="PROSITE" id="PS50109">
    <property type="entry name" value="HIS_KIN"/>
    <property type="match status" value="1"/>
</dbReference>
<dbReference type="CDD" id="cd04620">
    <property type="entry name" value="CBS_two-component_sensor_histidine_kinase_repeat1"/>
    <property type="match status" value="1"/>
</dbReference>
<feature type="domain" description="CBS" evidence="11">
    <location>
        <begin position="280"/>
        <end position="338"/>
    </location>
</feature>
<feature type="domain" description="CBS" evidence="11">
    <location>
        <begin position="130"/>
        <end position="190"/>
    </location>
</feature>
<dbReference type="SMART" id="SM00065">
    <property type="entry name" value="GAF"/>
    <property type="match status" value="1"/>
</dbReference>
<evidence type="ECO:0000259" key="10">
    <source>
        <dbReference type="PROSITE" id="PS50109"/>
    </source>
</evidence>
<keyword evidence="5 12" id="KW-0418">Kinase</keyword>
<dbReference type="GO" id="GO:0000155">
    <property type="term" value="F:phosphorelay sensor kinase activity"/>
    <property type="evidence" value="ECO:0007669"/>
    <property type="project" value="InterPro"/>
</dbReference>
<keyword evidence="13" id="KW-1185">Reference proteome</keyword>
<dbReference type="InterPro" id="IPR003661">
    <property type="entry name" value="HisK_dim/P_dom"/>
</dbReference>
<gene>
    <name evidence="12" type="ORF">CP500_008830</name>
</gene>
<dbReference type="EMBL" id="NXIB02000040">
    <property type="protein sequence ID" value="PHX55783.1"/>
    <property type="molecule type" value="Genomic_DNA"/>
</dbReference>
<dbReference type="Gene3D" id="3.10.580.10">
    <property type="entry name" value="CBS-domain"/>
    <property type="match status" value="2"/>
</dbReference>
<evidence type="ECO:0000313" key="13">
    <source>
        <dbReference type="Proteomes" id="UP000226442"/>
    </source>
</evidence>
<evidence type="ECO:0000256" key="6">
    <source>
        <dbReference type="ARBA" id="ARBA00023012"/>
    </source>
</evidence>
<dbReference type="PROSITE" id="PS51371">
    <property type="entry name" value="CBS"/>
    <property type="match status" value="3"/>
</dbReference>
<dbReference type="InterPro" id="IPR029016">
    <property type="entry name" value="GAF-like_dom_sf"/>
</dbReference>
<dbReference type="InterPro" id="IPR003594">
    <property type="entry name" value="HATPase_dom"/>
</dbReference>
<reference evidence="12" key="1">
    <citation type="submission" date="2017-10" db="EMBL/GenBank/DDBJ databases">
        <title>Draft genome sequence of the planktic cyanobacteria Tychonema bourrellyi isolated from alpine lentic freshwater.</title>
        <authorList>
            <person name="Tett A."/>
            <person name="Armanini F."/>
            <person name="Asnicar F."/>
            <person name="Boscaini A."/>
            <person name="Pasolli E."/>
            <person name="Zolfo M."/>
            <person name="Donati C."/>
            <person name="Salmaso N."/>
            <person name="Segata N."/>
        </authorList>
    </citation>
    <scope>NUCLEOTIDE SEQUENCE</scope>
    <source>
        <strain evidence="12">FEM_GT703</strain>
    </source>
</reference>
<feature type="domain" description="Phytochrome chromophore attachment site" evidence="9">
    <location>
        <begin position="397"/>
        <end position="531"/>
    </location>
</feature>
<dbReference type="CDD" id="cd17774">
    <property type="entry name" value="CBS_two-component_sensor_histidine_kinase_repeat2"/>
    <property type="match status" value="1"/>
</dbReference>
<dbReference type="RefSeq" id="WP_096831802.1">
    <property type="nucleotide sequence ID" value="NZ_NXIB02000040.1"/>
</dbReference>
<keyword evidence="6" id="KW-0902">Two-component regulatory system</keyword>
<dbReference type="SMART" id="SM00387">
    <property type="entry name" value="HATPase_c"/>
    <property type="match status" value="1"/>
</dbReference>
<evidence type="ECO:0000256" key="5">
    <source>
        <dbReference type="ARBA" id="ARBA00022777"/>
    </source>
</evidence>
<feature type="coiled-coil region" evidence="8">
    <location>
        <begin position="347"/>
        <end position="374"/>
    </location>
</feature>
<keyword evidence="5 12" id="KW-0808">Transferase</keyword>
<proteinExistence type="inferred from homology"/>
<dbReference type="Pfam" id="PF00571">
    <property type="entry name" value="CBS"/>
    <property type="match status" value="3"/>
</dbReference>
<dbReference type="Proteomes" id="UP000226442">
    <property type="component" value="Unassembled WGS sequence"/>
</dbReference>
<dbReference type="InterPro" id="IPR036890">
    <property type="entry name" value="HATPase_C_sf"/>
</dbReference>
<dbReference type="InterPro" id="IPR004358">
    <property type="entry name" value="Sig_transdc_His_kin-like_C"/>
</dbReference>
<dbReference type="SUPFAM" id="SSF55874">
    <property type="entry name" value="ATPase domain of HSP90 chaperone/DNA topoisomerase II/histidine kinase"/>
    <property type="match status" value="1"/>
</dbReference>
<dbReference type="PANTHER" id="PTHR43547:SF2">
    <property type="entry name" value="HYBRID SIGNAL TRANSDUCTION HISTIDINE KINASE C"/>
    <property type="match status" value="1"/>
</dbReference>
<evidence type="ECO:0000259" key="11">
    <source>
        <dbReference type="PROSITE" id="PS51371"/>
    </source>
</evidence>
<dbReference type="Pfam" id="PF02518">
    <property type="entry name" value="HATPase_c"/>
    <property type="match status" value="1"/>
</dbReference>
<dbReference type="EC" id="2.7.13.3" evidence="3"/>
<sequence length="818" mass="92365">MALYHQPFYSSALEQAIDRYPLTAGPDTSLVVAIALMSQLQNSCPLVKTTLPSDRGVMHELPPADKMRARCVLVVHNQQMIGAGNLSDHPSRGLLIGIFTPADLVRLIASGKIDTQKKVALHKIPISEVMSPVSVSLTESDDQDVFAALSLFRQHGIRYLPIVNQFRHLVGVLTRERIRQVLQPSNILKLRRVAELMTTPITAPHTSSLLTIAELMSQHQVSSVVITKNKEVTMEKPTNDHTSIFHYSFQQPLGIITEYDIVQAQFLELDFEQTFASQVMVTPLKLIKPADSLWQAHKQMQQEQVQRLVVCGGRAELLGIITQTSLLRVLDPTEMYRVVKQLQHSVYQLQAEKVELLESRNTKLEQQVRERTAKLHEQVQHDRLLTQIALRIHQSLNLEEILNASVDEVRQVLQADRVVILHLESSNSGIVVAESVAENWSSILGEIFPDTMWQEGESLLEEQIYAVPHIDQANLNPEKYARFQKAEIKAYLVVPILQDGNLWGVMCVHQCSESRQWQTSEIDLLLQLATQIAIAIQQAQLYQQVQNLNTDLERQVEERTAELQQKVHELQQLNVIKDEFLSTVSHELRTPLANMKMAIHMLKVSPMLDRRQVYLEILEAECTRETDLINALLDLQRLEAGACAIDLEPVNLQIWLPTIIEPFYTRAQNRNQHLRVDFVSKLPTLNSNRASLGRILAELLNNACKYTANDGEIALRVECTGAKKGRVKRKQGSVLNSEIQFTLSNESEIPSSELPRIFDKFYRVPNADPWKQGGTGLGLALAQKLVEQLDGKIEVESGNGNTTFTLTFPIGQDREVVN</sequence>
<dbReference type="Gene3D" id="1.10.287.130">
    <property type="match status" value="1"/>
</dbReference>
<dbReference type="PROSITE" id="PS50046">
    <property type="entry name" value="PHYTOCHROME_2"/>
    <property type="match status" value="1"/>
</dbReference>
<dbReference type="OrthoDB" id="567974at2"/>
<comment type="catalytic activity">
    <reaction evidence="1">
        <text>ATP + protein L-histidine = ADP + protein N-phospho-L-histidine.</text>
        <dbReference type="EC" id="2.7.13.3"/>
    </reaction>
</comment>
<dbReference type="PRINTS" id="PR00344">
    <property type="entry name" value="BCTRLSENSOR"/>
</dbReference>
<keyword evidence="8" id="KW-0175">Coiled coil</keyword>
<dbReference type="Pfam" id="PF01590">
    <property type="entry name" value="GAF"/>
    <property type="match status" value="1"/>
</dbReference>
<dbReference type="InterPro" id="IPR046342">
    <property type="entry name" value="CBS_dom_sf"/>
</dbReference>
<feature type="domain" description="CBS" evidence="11">
    <location>
        <begin position="196"/>
        <end position="271"/>
    </location>
</feature>
<dbReference type="SMART" id="SM00388">
    <property type="entry name" value="HisKA"/>
    <property type="match status" value="1"/>
</dbReference>
<comment type="similarity">
    <text evidence="2">In the N-terminal section; belongs to the phytochrome family.</text>
</comment>
<keyword evidence="4" id="KW-0597">Phosphoprotein</keyword>
<dbReference type="SUPFAM" id="SSF54631">
    <property type="entry name" value="CBS-domain pair"/>
    <property type="match status" value="2"/>
</dbReference>
<evidence type="ECO:0000259" key="9">
    <source>
        <dbReference type="PROSITE" id="PS50046"/>
    </source>
</evidence>
<dbReference type="InterPro" id="IPR005467">
    <property type="entry name" value="His_kinase_dom"/>
</dbReference>
<evidence type="ECO:0000313" key="12">
    <source>
        <dbReference type="EMBL" id="PHX55783.1"/>
    </source>
</evidence>
<protein>
    <recommendedName>
        <fullName evidence="3">histidine kinase</fullName>
        <ecNumber evidence="3">2.7.13.3</ecNumber>
    </recommendedName>
</protein>
<dbReference type="PANTHER" id="PTHR43547">
    <property type="entry name" value="TWO-COMPONENT HISTIDINE KINASE"/>
    <property type="match status" value="1"/>
</dbReference>
<dbReference type="SMART" id="SM00116">
    <property type="entry name" value="CBS"/>
    <property type="match status" value="3"/>
</dbReference>
<evidence type="ECO:0000256" key="4">
    <source>
        <dbReference type="ARBA" id="ARBA00022553"/>
    </source>
</evidence>
<feature type="coiled-coil region" evidence="8">
    <location>
        <begin position="538"/>
        <end position="573"/>
    </location>
</feature>
<feature type="domain" description="Histidine kinase" evidence="10">
    <location>
        <begin position="583"/>
        <end position="812"/>
    </location>
</feature>
<dbReference type="SUPFAM" id="SSF47384">
    <property type="entry name" value="Homodimeric domain of signal transducing histidine kinase"/>
    <property type="match status" value="1"/>
</dbReference>
<dbReference type="CDD" id="cd00082">
    <property type="entry name" value="HisKA"/>
    <property type="match status" value="1"/>
</dbReference>
<accession>A0A2G4F1Y0</accession>
<name>A0A2G4F1Y0_9CYAN</name>
<organism evidence="12 13">
    <name type="scientific">Tychonema bourrellyi FEM_GT703</name>
    <dbReference type="NCBI Taxonomy" id="2040638"/>
    <lineage>
        <taxon>Bacteria</taxon>
        <taxon>Bacillati</taxon>
        <taxon>Cyanobacteriota</taxon>
        <taxon>Cyanophyceae</taxon>
        <taxon>Oscillatoriophycideae</taxon>
        <taxon>Oscillatoriales</taxon>
        <taxon>Microcoleaceae</taxon>
        <taxon>Tychonema</taxon>
    </lineage>
</organism>
<evidence type="ECO:0000256" key="7">
    <source>
        <dbReference type="PROSITE-ProRule" id="PRU00703"/>
    </source>
</evidence>
<evidence type="ECO:0000256" key="1">
    <source>
        <dbReference type="ARBA" id="ARBA00000085"/>
    </source>
</evidence>
<dbReference type="Gene3D" id="3.30.450.40">
    <property type="match status" value="1"/>
</dbReference>